<dbReference type="HOGENOM" id="CLU_738045_0_0_1"/>
<dbReference type="Proteomes" id="UP000054279">
    <property type="component" value="Unassembled WGS sequence"/>
</dbReference>
<reference evidence="1 2" key="1">
    <citation type="submission" date="2014-06" db="EMBL/GenBank/DDBJ databases">
        <title>Evolutionary Origins and Diversification of the Mycorrhizal Mutualists.</title>
        <authorList>
            <consortium name="DOE Joint Genome Institute"/>
            <consortium name="Mycorrhizal Genomics Consortium"/>
            <person name="Kohler A."/>
            <person name="Kuo A."/>
            <person name="Nagy L.G."/>
            <person name="Floudas D."/>
            <person name="Copeland A."/>
            <person name="Barry K.W."/>
            <person name="Cichocki N."/>
            <person name="Veneault-Fourrey C."/>
            <person name="LaButti K."/>
            <person name="Lindquist E.A."/>
            <person name="Lipzen A."/>
            <person name="Lundell T."/>
            <person name="Morin E."/>
            <person name="Murat C."/>
            <person name="Riley R."/>
            <person name="Ohm R."/>
            <person name="Sun H."/>
            <person name="Tunlid A."/>
            <person name="Henrissat B."/>
            <person name="Grigoriev I.V."/>
            <person name="Hibbett D.S."/>
            <person name="Martin F."/>
        </authorList>
    </citation>
    <scope>NUCLEOTIDE SEQUENCE [LARGE SCALE GENOMIC DNA]</scope>
    <source>
        <strain evidence="1 2">SS14</strain>
    </source>
</reference>
<name>A0A0C9UUH5_SPHS4</name>
<evidence type="ECO:0000313" key="2">
    <source>
        <dbReference type="Proteomes" id="UP000054279"/>
    </source>
</evidence>
<sequence length="376" mass="41544">MTNDSFAALSTISAELKRSAREASGDLATDTLISRAFCALAFFEKDDKRLLPHLSGLPAILECAPSEYGRRFIAAAIYSCGETDRLVDLSNAWVRYLLLPFKGNRSGFPPPSDLATSTYNAETAPSNGLDPLPSSRASNMTELVRLRDGYKCWATESYVYEHIPPGGVGAPLEVSHIIKRAVGVFNVQKDDGSLATWDIIRHYTDWDAKRTQEVVEQLDTPLNGMLIIMLLHPGWDDYAWTLKPVVGNNDQAIPNTYEVEVLTPDEFPDLVLRKSDGTLVNRRVTFEDHGVKPDVQALVAKDGKINIKHQRPLPDPDLIALHRAISRVLHLSGAGEIIDSAFRKAEAAGITVPSKKIRTTDELAMMLSCRAALRFF</sequence>
<accession>A0A0C9UUH5</accession>
<evidence type="ECO:0000313" key="1">
    <source>
        <dbReference type="EMBL" id="KIJ38514.1"/>
    </source>
</evidence>
<dbReference type="AlphaFoldDB" id="A0A0C9UUH5"/>
<dbReference type="OrthoDB" id="3163863at2759"/>
<proteinExistence type="predicted"/>
<dbReference type="EMBL" id="KN837160">
    <property type="protein sequence ID" value="KIJ38514.1"/>
    <property type="molecule type" value="Genomic_DNA"/>
</dbReference>
<gene>
    <name evidence="1" type="ORF">M422DRAFT_781434</name>
</gene>
<keyword evidence="2" id="KW-1185">Reference proteome</keyword>
<organism evidence="1 2">
    <name type="scientific">Sphaerobolus stellatus (strain SS14)</name>
    <dbReference type="NCBI Taxonomy" id="990650"/>
    <lineage>
        <taxon>Eukaryota</taxon>
        <taxon>Fungi</taxon>
        <taxon>Dikarya</taxon>
        <taxon>Basidiomycota</taxon>
        <taxon>Agaricomycotina</taxon>
        <taxon>Agaricomycetes</taxon>
        <taxon>Phallomycetidae</taxon>
        <taxon>Geastrales</taxon>
        <taxon>Sphaerobolaceae</taxon>
        <taxon>Sphaerobolus</taxon>
    </lineage>
</organism>
<protein>
    <submittedName>
        <fullName evidence="1">Unplaced genomic scaffold SPHSTscaffold_85, whole genome shotgun sequence</fullName>
    </submittedName>
</protein>